<evidence type="ECO:0000256" key="2">
    <source>
        <dbReference type="SAM" id="Phobius"/>
    </source>
</evidence>
<reference evidence="3" key="1">
    <citation type="submission" date="2022-02" db="EMBL/GenBank/DDBJ databases">
        <title>Corynebacterium sp. from urogenital microbiome.</title>
        <authorList>
            <person name="Cappelli E.A."/>
            <person name="Ribeiro T.G."/>
            <person name="Peixe L."/>
        </authorList>
    </citation>
    <scope>NUCLEOTIDE SEQUENCE</scope>
    <source>
        <strain evidence="3">C9Ua_112</strain>
    </source>
</reference>
<keyword evidence="2" id="KW-1133">Transmembrane helix</keyword>
<feature type="transmembrane region" description="Helical" evidence="2">
    <location>
        <begin position="192"/>
        <end position="212"/>
    </location>
</feature>
<keyword evidence="2" id="KW-0812">Transmembrane</keyword>
<organism evidence="3 4">
    <name type="scientific">Corynebacterium macclintockiae</name>
    <dbReference type="NCBI Taxonomy" id="2913501"/>
    <lineage>
        <taxon>Bacteria</taxon>
        <taxon>Bacillati</taxon>
        <taxon>Actinomycetota</taxon>
        <taxon>Actinomycetes</taxon>
        <taxon>Mycobacteriales</taxon>
        <taxon>Corynebacteriaceae</taxon>
        <taxon>Corynebacterium</taxon>
    </lineage>
</organism>
<dbReference type="AlphaFoldDB" id="A0A9X3RSF9"/>
<gene>
    <name evidence="3" type="ORF">L8U58_00385</name>
</gene>
<evidence type="ECO:0000313" key="4">
    <source>
        <dbReference type="Proteomes" id="UP001146505"/>
    </source>
</evidence>
<evidence type="ECO:0000256" key="1">
    <source>
        <dbReference type="SAM" id="MobiDB-lite"/>
    </source>
</evidence>
<evidence type="ECO:0000313" key="3">
    <source>
        <dbReference type="EMBL" id="MCZ9304008.1"/>
    </source>
</evidence>
<dbReference type="Proteomes" id="UP001146505">
    <property type="component" value="Unassembled WGS sequence"/>
</dbReference>
<dbReference type="EMBL" id="JAKMUV010000001">
    <property type="protein sequence ID" value="MCZ9304008.1"/>
    <property type="molecule type" value="Genomic_DNA"/>
</dbReference>
<name>A0A9X3RSF9_9CORY</name>
<keyword evidence="2" id="KW-0472">Membrane</keyword>
<keyword evidence="4" id="KW-1185">Reference proteome</keyword>
<proteinExistence type="predicted"/>
<dbReference type="RefSeq" id="WP_168163091.1">
    <property type="nucleotide sequence ID" value="NZ_JAKMUV010000001.1"/>
</dbReference>
<sequence length="218" mass="23662">MPHTTPTPTPGGPSYSQAPEITAGTVSDILVPGETKYYRVNVDWGQRPIAEVEFDKNNTGSYRSGQISIASPRRERTSATAFALLEQDRPHTAQHLDTPRVFYDNRNKNLGLSQASNAGQWHAMVTLDAGYEHRKPNDGTKFRLSTAVDGDKVDGPKWRQTLEPGPAPSAATPSDNNGDGGSSIKASPNHRFLFIGLGLLATALITTGAFYLTTVRRK</sequence>
<protein>
    <submittedName>
        <fullName evidence="3">Uncharacterized protein</fullName>
    </submittedName>
</protein>
<accession>A0A9X3RSF9</accession>
<dbReference type="GeneID" id="301811980"/>
<feature type="region of interest" description="Disordered" evidence="1">
    <location>
        <begin position="135"/>
        <end position="183"/>
    </location>
</feature>
<comment type="caution">
    <text evidence="3">The sequence shown here is derived from an EMBL/GenBank/DDBJ whole genome shotgun (WGS) entry which is preliminary data.</text>
</comment>